<dbReference type="PRINTS" id="PR00344">
    <property type="entry name" value="BCTRLSENSOR"/>
</dbReference>
<dbReference type="PANTHER" id="PTHR45339:SF1">
    <property type="entry name" value="HYBRID SIGNAL TRANSDUCTION HISTIDINE KINASE J"/>
    <property type="match status" value="1"/>
</dbReference>
<feature type="transmembrane region" description="Helical" evidence="15">
    <location>
        <begin position="158"/>
        <end position="183"/>
    </location>
</feature>
<dbReference type="SMART" id="SM00388">
    <property type="entry name" value="HisKA"/>
    <property type="match status" value="1"/>
</dbReference>
<dbReference type="SMART" id="SM00387">
    <property type="entry name" value="HATPase_c"/>
    <property type="match status" value="1"/>
</dbReference>
<evidence type="ECO:0000256" key="1">
    <source>
        <dbReference type="ARBA" id="ARBA00000085"/>
    </source>
</evidence>
<keyword evidence="4 13" id="KW-0597">Phosphoprotein</keyword>
<keyword evidence="9" id="KW-0067">ATP-binding</keyword>
<dbReference type="InterPro" id="IPR003661">
    <property type="entry name" value="HisK_dim/P_dom"/>
</dbReference>
<keyword evidence="12 15" id="KW-0472">Membrane</keyword>
<evidence type="ECO:0000256" key="14">
    <source>
        <dbReference type="SAM" id="Coils"/>
    </source>
</evidence>
<evidence type="ECO:0000256" key="4">
    <source>
        <dbReference type="ARBA" id="ARBA00022553"/>
    </source>
</evidence>
<evidence type="ECO:0000259" key="16">
    <source>
        <dbReference type="PROSITE" id="PS50109"/>
    </source>
</evidence>
<dbReference type="SUPFAM" id="SSF52172">
    <property type="entry name" value="CheY-like"/>
    <property type="match status" value="1"/>
</dbReference>
<dbReference type="Gene3D" id="3.40.50.2300">
    <property type="match status" value="1"/>
</dbReference>
<dbReference type="Proteomes" id="UP000265836">
    <property type="component" value="Unassembled WGS sequence"/>
</dbReference>
<name>A0A397NLF4_ECTOL</name>
<evidence type="ECO:0000256" key="6">
    <source>
        <dbReference type="ARBA" id="ARBA00022692"/>
    </source>
</evidence>
<keyword evidence="5" id="KW-0808">Transferase</keyword>
<evidence type="ECO:0000256" key="8">
    <source>
        <dbReference type="ARBA" id="ARBA00022777"/>
    </source>
</evidence>
<keyword evidence="11" id="KW-0902">Two-component regulatory system</keyword>
<keyword evidence="8" id="KW-0418">Kinase</keyword>
<evidence type="ECO:0000259" key="17">
    <source>
        <dbReference type="PROSITE" id="PS50110"/>
    </source>
</evidence>
<dbReference type="RefSeq" id="WP_119691688.1">
    <property type="nucleotide sequence ID" value="NZ_QXDA01000001.1"/>
</dbReference>
<dbReference type="EC" id="2.7.13.3" evidence="3"/>
<evidence type="ECO:0000256" key="15">
    <source>
        <dbReference type="SAM" id="Phobius"/>
    </source>
</evidence>
<dbReference type="Pfam" id="PF00072">
    <property type="entry name" value="Response_reg"/>
    <property type="match status" value="1"/>
</dbReference>
<dbReference type="GO" id="GO:0005524">
    <property type="term" value="F:ATP binding"/>
    <property type="evidence" value="ECO:0007669"/>
    <property type="project" value="UniProtKB-KW"/>
</dbReference>
<evidence type="ECO:0000313" key="18">
    <source>
        <dbReference type="EMBL" id="RIA36419.1"/>
    </source>
</evidence>
<dbReference type="SUPFAM" id="SSF55874">
    <property type="entry name" value="ATPase domain of HSP90 chaperone/DNA topoisomerase II/histidine kinase"/>
    <property type="match status" value="1"/>
</dbReference>
<feature type="coiled-coil region" evidence="14">
    <location>
        <begin position="232"/>
        <end position="284"/>
    </location>
</feature>
<dbReference type="InterPro" id="IPR001789">
    <property type="entry name" value="Sig_transdc_resp-reg_receiver"/>
</dbReference>
<dbReference type="EMBL" id="QXDA01000001">
    <property type="protein sequence ID" value="RIA36419.1"/>
    <property type="molecule type" value="Genomic_DNA"/>
</dbReference>
<dbReference type="InterPro" id="IPR036097">
    <property type="entry name" value="HisK_dim/P_sf"/>
</dbReference>
<dbReference type="Pfam" id="PF02518">
    <property type="entry name" value="HATPase_c"/>
    <property type="match status" value="1"/>
</dbReference>
<organism evidence="18 19">
    <name type="scientific">Ectopseudomonas oleovorans</name>
    <name type="common">Pseudomonas oleovorans</name>
    <dbReference type="NCBI Taxonomy" id="301"/>
    <lineage>
        <taxon>Bacteria</taxon>
        <taxon>Pseudomonadati</taxon>
        <taxon>Pseudomonadota</taxon>
        <taxon>Gammaproteobacteria</taxon>
        <taxon>Pseudomonadales</taxon>
        <taxon>Pseudomonadaceae</taxon>
        <taxon>Ectopseudomonas</taxon>
    </lineage>
</organism>
<evidence type="ECO:0000256" key="13">
    <source>
        <dbReference type="PROSITE-ProRule" id="PRU00169"/>
    </source>
</evidence>
<dbReference type="SMART" id="SM00448">
    <property type="entry name" value="REC"/>
    <property type="match status" value="1"/>
</dbReference>
<evidence type="ECO:0000256" key="2">
    <source>
        <dbReference type="ARBA" id="ARBA00004370"/>
    </source>
</evidence>
<evidence type="ECO:0000313" key="19">
    <source>
        <dbReference type="Proteomes" id="UP000265836"/>
    </source>
</evidence>
<evidence type="ECO:0000256" key="3">
    <source>
        <dbReference type="ARBA" id="ARBA00012438"/>
    </source>
</evidence>
<dbReference type="PANTHER" id="PTHR45339">
    <property type="entry name" value="HYBRID SIGNAL TRANSDUCTION HISTIDINE KINASE J"/>
    <property type="match status" value="1"/>
</dbReference>
<dbReference type="CDD" id="cd00082">
    <property type="entry name" value="HisKA"/>
    <property type="match status" value="1"/>
</dbReference>
<feature type="transmembrane region" description="Helical" evidence="15">
    <location>
        <begin position="14"/>
        <end position="35"/>
    </location>
</feature>
<feature type="domain" description="Histidine kinase" evidence="16">
    <location>
        <begin position="298"/>
        <end position="513"/>
    </location>
</feature>
<keyword evidence="6 15" id="KW-0812">Transmembrane</keyword>
<evidence type="ECO:0000256" key="5">
    <source>
        <dbReference type="ARBA" id="ARBA00022679"/>
    </source>
</evidence>
<dbReference type="CDD" id="cd16922">
    <property type="entry name" value="HATPase_EvgS-ArcB-TorS-like"/>
    <property type="match status" value="1"/>
</dbReference>
<dbReference type="InterPro" id="IPR005467">
    <property type="entry name" value="His_kinase_dom"/>
</dbReference>
<dbReference type="PROSITE" id="PS50110">
    <property type="entry name" value="RESPONSE_REGULATORY"/>
    <property type="match status" value="1"/>
</dbReference>
<dbReference type="Gene3D" id="3.30.565.10">
    <property type="entry name" value="Histidine kinase-like ATPase, C-terminal domain"/>
    <property type="match status" value="1"/>
</dbReference>
<dbReference type="AlphaFoldDB" id="A0A397NLF4"/>
<dbReference type="FunFam" id="3.30.565.10:FF:000010">
    <property type="entry name" value="Sensor histidine kinase RcsC"/>
    <property type="match status" value="1"/>
</dbReference>
<dbReference type="Gene3D" id="1.10.287.130">
    <property type="match status" value="1"/>
</dbReference>
<comment type="subcellular location">
    <subcellularLocation>
        <location evidence="2">Membrane</location>
    </subcellularLocation>
</comment>
<dbReference type="InterPro" id="IPR003594">
    <property type="entry name" value="HATPase_dom"/>
</dbReference>
<feature type="modified residue" description="4-aspartylphosphate" evidence="13">
    <location>
        <position position="700"/>
    </location>
</feature>
<dbReference type="InterPro" id="IPR036890">
    <property type="entry name" value="HATPase_C_sf"/>
</dbReference>
<sequence>MDISLTHRLSFKQAGLTVLVAFILGTLLSVTQVAVDYASEEASINREIRALMEISHNPAARIAYNIDAELAQELVLGLLRSPAVTRAELIDNSGLVLASVSRPRSESRYRVFSDSLFGAQREFQDPLHVSHAPDEALGTLRLEVDTYAFGSHFLKRSLITLLTGFARSLLLSLILLVLFYFMLTKPLTGVIRALSQRNPQDSQHQPVPCPKGHERDEIGTLVEVTNRQLSSIAQEIEQRRNAEDRLTQYLGELENIVSARTAELKATNVRLSESNRELEAARTTALNMAQARSAFLANMSHEIRTPLNGLLGMLALALDGPLSAEQRQQLGIAHDSGKVLVELLNDILDLSKFEAGQLELEEIPFDLGVLAEETASLLSQNAASAVELTCLIDPALPAQVLGDPTRVRQIVSNLLSNALKFTRFGRVDLLVGRTAKGISIRVRDTGIGIAEDAQNRIFQPFAQAEVGITREYGGTGLGLALTRRLCEAMHGTLSLQSKEGFGSEFCAELPLPAHIEQAVRPNLQGRIVALTPASSGLQQMLGQWLPVWGLQYQRLDTDASLQGIDADLLISDAPQCLQGIRPELSTPVLLVTAYGNFLPQEQAQRLSPLLQIARPLARNGLLQVLRHILHSDATETQDSAQAHSPRTGSSRVLLVEDNPVNQMVAKGMLAKLGCQVLVAGHGGEALEVLEQEEVDLVLMDCNMPVMDGYEASRRIRDNGRWPDLPIVALTANALSDERERCRAAGMNDYLAKPFRREELAAMLDTWLPSEVTR</sequence>
<reference evidence="18 19" key="1">
    <citation type="submission" date="2018-08" db="EMBL/GenBank/DDBJ databases">
        <title>Genome sequencing of rice bacterial endophytes.</title>
        <authorList>
            <person name="Venturi V."/>
        </authorList>
    </citation>
    <scope>NUCLEOTIDE SEQUENCE [LARGE SCALE GENOMIC DNA]</scope>
    <source>
        <strain evidence="18 19">E1205</strain>
    </source>
</reference>
<keyword evidence="10 15" id="KW-1133">Transmembrane helix</keyword>
<protein>
    <recommendedName>
        <fullName evidence="3">histidine kinase</fullName>
        <ecNumber evidence="3">2.7.13.3</ecNumber>
    </recommendedName>
</protein>
<dbReference type="GO" id="GO:0000155">
    <property type="term" value="F:phosphorelay sensor kinase activity"/>
    <property type="evidence" value="ECO:0007669"/>
    <property type="project" value="InterPro"/>
</dbReference>
<dbReference type="PROSITE" id="PS50109">
    <property type="entry name" value="HIS_KIN"/>
    <property type="match status" value="1"/>
</dbReference>
<comment type="catalytic activity">
    <reaction evidence="1">
        <text>ATP + protein L-histidine = ADP + protein N-phospho-L-histidine.</text>
        <dbReference type="EC" id="2.7.13.3"/>
    </reaction>
</comment>
<evidence type="ECO:0000256" key="7">
    <source>
        <dbReference type="ARBA" id="ARBA00022741"/>
    </source>
</evidence>
<accession>A0A397NLF4</accession>
<dbReference type="InterPro" id="IPR011006">
    <property type="entry name" value="CheY-like_superfamily"/>
</dbReference>
<evidence type="ECO:0000256" key="10">
    <source>
        <dbReference type="ARBA" id="ARBA00022989"/>
    </source>
</evidence>
<dbReference type="SUPFAM" id="SSF47384">
    <property type="entry name" value="Homodimeric domain of signal transducing histidine kinase"/>
    <property type="match status" value="1"/>
</dbReference>
<keyword evidence="7" id="KW-0547">Nucleotide-binding</keyword>
<dbReference type="GO" id="GO:0016020">
    <property type="term" value="C:membrane"/>
    <property type="evidence" value="ECO:0007669"/>
    <property type="project" value="UniProtKB-SubCell"/>
</dbReference>
<dbReference type="Pfam" id="PF00512">
    <property type="entry name" value="HisKA"/>
    <property type="match status" value="1"/>
</dbReference>
<dbReference type="InterPro" id="IPR004358">
    <property type="entry name" value="Sig_transdc_His_kin-like_C"/>
</dbReference>
<gene>
    <name evidence="18" type="ORF">DFO61_0895</name>
</gene>
<evidence type="ECO:0000256" key="11">
    <source>
        <dbReference type="ARBA" id="ARBA00023012"/>
    </source>
</evidence>
<proteinExistence type="predicted"/>
<dbReference type="FunFam" id="1.10.287.130:FF:000004">
    <property type="entry name" value="Ethylene receptor 1"/>
    <property type="match status" value="1"/>
</dbReference>
<dbReference type="CDD" id="cd17546">
    <property type="entry name" value="REC_hyHK_CKI1_RcsC-like"/>
    <property type="match status" value="1"/>
</dbReference>
<evidence type="ECO:0000256" key="12">
    <source>
        <dbReference type="ARBA" id="ARBA00023136"/>
    </source>
</evidence>
<evidence type="ECO:0000256" key="9">
    <source>
        <dbReference type="ARBA" id="ARBA00022840"/>
    </source>
</evidence>
<comment type="caution">
    <text evidence="18">The sequence shown here is derived from an EMBL/GenBank/DDBJ whole genome shotgun (WGS) entry which is preliminary data.</text>
</comment>
<keyword evidence="14" id="KW-0175">Coiled coil</keyword>
<feature type="domain" description="Response regulatory" evidence="17">
    <location>
        <begin position="651"/>
        <end position="767"/>
    </location>
</feature>